<comment type="caution">
    <text evidence="8">The sequence shown here is derived from an EMBL/GenBank/DDBJ whole genome shotgun (WGS) entry which is preliminary data.</text>
</comment>
<dbReference type="RefSeq" id="WP_114383772.1">
    <property type="nucleotide sequence ID" value="NZ_QPJD01000022.1"/>
</dbReference>
<dbReference type="OrthoDB" id="9797501at2"/>
<dbReference type="PANTHER" id="PTHR30461:SF2">
    <property type="entry name" value="SERINE RECOMBINASE PINE-RELATED"/>
    <property type="match status" value="1"/>
</dbReference>
<dbReference type="Pfam" id="PF02796">
    <property type="entry name" value="HTH_7"/>
    <property type="match status" value="1"/>
</dbReference>
<dbReference type="InterPro" id="IPR006118">
    <property type="entry name" value="Recombinase_CS"/>
</dbReference>
<dbReference type="FunFam" id="3.40.50.1390:FF:000001">
    <property type="entry name" value="DNA recombinase"/>
    <property type="match status" value="1"/>
</dbReference>
<evidence type="ECO:0000256" key="4">
    <source>
        <dbReference type="ARBA" id="ARBA00023172"/>
    </source>
</evidence>
<dbReference type="InterPro" id="IPR050639">
    <property type="entry name" value="SSR_resolvase"/>
</dbReference>
<dbReference type="PANTHER" id="PTHR30461">
    <property type="entry name" value="DNA-INVERTASE FROM LAMBDOID PROPHAGE"/>
    <property type="match status" value="1"/>
</dbReference>
<dbReference type="SUPFAM" id="SSF53041">
    <property type="entry name" value="Resolvase-like"/>
    <property type="match status" value="1"/>
</dbReference>
<feature type="domain" description="Resolvase/invertase-type recombinase catalytic" evidence="7">
    <location>
        <begin position="2"/>
        <end position="135"/>
    </location>
</feature>
<protein>
    <submittedName>
        <fullName evidence="8">DNA invertase Pin-like site-specific DNA recombinase</fullName>
    </submittedName>
</protein>
<proteinExistence type="inferred from homology"/>
<keyword evidence="2" id="KW-0229">DNA integration</keyword>
<dbReference type="PROSITE" id="PS00397">
    <property type="entry name" value="RECOMBINASES_1"/>
    <property type="match status" value="1"/>
</dbReference>
<comment type="similarity">
    <text evidence="1">Belongs to the site-specific recombinase resolvase family.</text>
</comment>
<dbReference type="AlphaFoldDB" id="A0A368VK15"/>
<gene>
    <name evidence="8" type="ORF">DFP97_122114</name>
</gene>
<dbReference type="CDD" id="cd03768">
    <property type="entry name" value="SR_ResInv"/>
    <property type="match status" value="1"/>
</dbReference>
<keyword evidence="9" id="KW-1185">Reference proteome</keyword>
<evidence type="ECO:0000256" key="6">
    <source>
        <dbReference type="PROSITE-ProRule" id="PRU10137"/>
    </source>
</evidence>
<dbReference type="InterPro" id="IPR006119">
    <property type="entry name" value="Resolv_N"/>
</dbReference>
<name>A0A368VK15_9BACL</name>
<accession>A0A368VK15</accession>
<evidence type="ECO:0000256" key="5">
    <source>
        <dbReference type="PIRSR" id="PIRSR606118-50"/>
    </source>
</evidence>
<sequence length="183" mass="20409">MAKIGYARVSTSDQSMDLQIDSLKSSGCDRIFEEKVSGKKSDRPELARCLEYLRSGDTLVIWKLDRLGRTTKQLIELSHDLKERGISLQIITLGVDTSTPAGKLFFAIMAGLAEMEAETIRERTQAGLQAARARGRKGGRPPLDKSKVEMALLLYDSRKYTIKEITEQTGVSKAKLYQVLNAR</sequence>
<dbReference type="Pfam" id="PF00239">
    <property type="entry name" value="Resolvase"/>
    <property type="match status" value="1"/>
</dbReference>
<organism evidence="8 9">
    <name type="scientific">Paenibacillus prosopidis</name>
    <dbReference type="NCBI Taxonomy" id="630520"/>
    <lineage>
        <taxon>Bacteria</taxon>
        <taxon>Bacillati</taxon>
        <taxon>Bacillota</taxon>
        <taxon>Bacilli</taxon>
        <taxon>Bacillales</taxon>
        <taxon>Paenibacillaceae</taxon>
        <taxon>Paenibacillus</taxon>
    </lineage>
</organism>
<dbReference type="GO" id="GO:0003677">
    <property type="term" value="F:DNA binding"/>
    <property type="evidence" value="ECO:0007669"/>
    <property type="project" value="UniProtKB-KW"/>
</dbReference>
<dbReference type="Gene3D" id="3.40.50.1390">
    <property type="entry name" value="Resolvase, N-terminal catalytic domain"/>
    <property type="match status" value="1"/>
</dbReference>
<dbReference type="InterPro" id="IPR036162">
    <property type="entry name" value="Resolvase-like_N_sf"/>
</dbReference>
<evidence type="ECO:0000313" key="8">
    <source>
        <dbReference type="EMBL" id="RCW41678.1"/>
    </source>
</evidence>
<dbReference type="Proteomes" id="UP000252415">
    <property type="component" value="Unassembled WGS sequence"/>
</dbReference>
<feature type="active site" description="O-(5'-phospho-DNA)-serine intermediate" evidence="5 6">
    <location>
        <position position="10"/>
    </location>
</feature>
<dbReference type="SMART" id="SM00857">
    <property type="entry name" value="Resolvase"/>
    <property type="match status" value="1"/>
</dbReference>
<reference evidence="8 9" key="1">
    <citation type="submission" date="2018-07" db="EMBL/GenBank/DDBJ databases">
        <title>Genomic Encyclopedia of Type Strains, Phase III (KMG-III): the genomes of soil and plant-associated and newly described type strains.</title>
        <authorList>
            <person name="Whitman W."/>
        </authorList>
    </citation>
    <scope>NUCLEOTIDE SEQUENCE [LARGE SCALE GENOMIC DNA]</scope>
    <source>
        <strain evidence="8 9">CECT 7506</strain>
    </source>
</reference>
<evidence type="ECO:0000256" key="1">
    <source>
        <dbReference type="ARBA" id="ARBA00009913"/>
    </source>
</evidence>
<keyword evidence="4" id="KW-0233">DNA recombination</keyword>
<evidence type="ECO:0000256" key="3">
    <source>
        <dbReference type="ARBA" id="ARBA00023125"/>
    </source>
</evidence>
<dbReference type="PROSITE" id="PS00398">
    <property type="entry name" value="RECOMBINASES_2"/>
    <property type="match status" value="1"/>
</dbReference>
<dbReference type="EMBL" id="QPJD01000022">
    <property type="protein sequence ID" value="RCW41678.1"/>
    <property type="molecule type" value="Genomic_DNA"/>
</dbReference>
<dbReference type="InterPro" id="IPR006120">
    <property type="entry name" value="Resolvase_HTH_dom"/>
</dbReference>
<dbReference type="GO" id="GO:0015074">
    <property type="term" value="P:DNA integration"/>
    <property type="evidence" value="ECO:0007669"/>
    <property type="project" value="UniProtKB-KW"/>
</dbReference>
<evidence type="ECO:0000256" key="2">
    <source>
        <dbReference type="ARBA" id="ARBA00022908"/>
    </source>
</evidence>
<dbReference type="GO" id="GO:0000150">
    <property type="term" value="F:DNA strand exchange activity"/>
    <property type="evidence" value="ECO:0007669"/>
    <property type="project" value="InterPro"/>
</dbReference>
<dbReference type="PROSITE" id="PS51736">
    <property type="entry name" value="RECOMBINASES_3"/>
    <property type="match status" value="1"/>
</dbReference>
<evidence type="ECO:0000259" key="7">
    <source>
        <dbReference type="PROSITE" id="PS51736"/>
    </source>
</evidence>
<keyword evidence="3" id="KW-0238">DNA-binding</keyword>
<evidence type="ECO:0000313" key="9">
    <source>
        <dbReference type="Proteomes" id="UP000252415"/>
    </source>
</evidence>